<dbReference type="STRING" id="1658172.A0A1B7NKV0"/>
<dbReference type="OrthoDB" id="4072855at2759"/>
<comment type="subcellular location">
    <subcellularLocation>
        <location evidence="2">Cytoplasm</location>
    </subcellularLocation>
    <subcellularLocation>
        <location evidence="1">Nucleus</location>
    </subcellularLocation>
</comment>
<accession>A0A1B7NKV0</accession>
<dbReference type="EMBL" id="LGUA01002545">
    <property type="protein sequence ID" value="OAX77434.1"/>
    <property type="molecule type" value="Genomic_DNA"/>
</dbReference>
<keyword evidence="5" id="KW-0539">Nucleus</keyword>
<evidence type="ECO:0000313" key="7">
    <source>
        <dbReference type="EMBL" id="OAX77434.1"/>
    </source>
</evidence>
<feature type="compositionally biased region" description="Low complexity" evidence="6">
    <location>
        <begin position="1"/>
        <end position="18"/>
    </location>
</feature>
<dbReference type="Pfam" id="PF08591">
    <property type="entry name" value="RNR_inhib"/>
    <property type="match status" value="1"/>
</dbReference>
<feature type="compositionally biased region" description="Low complexity" evidence="6">
    <location>
        <begin position="165"/>
        <end position="176"/>
    </location>
</feature>
<gene>
    <name evidence="7" type="ORF">ACJ72_08268</name>
</gene>
<dbReference type="Proteomes" id="UP000091918">
    <property type="component" value="Unassembled WGS sequence"/>
</dbReference>
<feature type="compositionally biased region" description="Acidic residues" evidence="6">
    <location>
        <begin position="195"/>
        <end position="208"/>
    </location>
</feature>
<evidence type="ECO:0000256" key="2">
    <source>
        <dbReference type="ARBA" id="ARBA00004496"/>
    </source>
</evidence>
<evidence type="ECO:0000256" key="5">
    <source>
        <dbReference type="ARBA" id="ARBA00023242"/>
    </source>
</evidence>
<evidence type="ECO:0000256" key="3">
    <source>
        <dbReference type="ARBA" id="ARBA00005459"/>
    </source>
</evidence>
<organism evidence="7 8">
    <name type="scientific">Emergomyces africanus</name>
    <dbReference type="NCBI Taxonomy" id="1955775"/>
    <lineage>
        <taxon>Eukaryota</taxon>
        <taxon>Fungi</taxon>
        <taxon>Dikarya</taxon>
        <taxon>Ascomycota</taxon>
        <taxon>Pezizomycotina</taxon>
        <taxon>Eurotiomycetes</taxon>
        <taxon>Eurotiomycetidae</taxon>
        <taxon>Onygenales</taxon>
        <taxon>Ajellomycetaceae</taxon>
        <taxon>Emergomyces</taxon>
    </lineage>
</organism>
<sequence>MELNSSTYTTTTTTSSSSSKRRRFQVPITHYFPSNDSAASPDGSTHFNYAAPTHSPVPALPHKVQSSLLTVGMRVRKSVPEGYKTETTVTKMGVFTSHANSSSATSQTRTPTTSTSYAELAPFCGVLKTGNFAVQTFPRAPTGPDQEMHHSHALDEEWDKGSIPSSSLESTDSFSSQTTIHQPTPGTNKRRFEPELADSDSDDKEDEYSSNFPRGFHQMWKSTIPFSTALPSSSHTPSSSSSRPILFPRQGRKIVSYQIHQQRQHKVRYYGEENHDPIVASMSEAPDFEEAEFLRRREEVDNDVLNKGMEVEMDVV</sequence>
<evidence type="ECO:0000256" key="1">
    <source>
        <dbReference type="ARBA" id="ARBA00004123"/>
    </source>
</evidence>
<feature type="compositionally biased region" description="Polar residues" evidence="6">
    <location>
        <begin position="177"/>
        <end position="187"/>
    </location>
</feature>
<feature type="region of interest" description="Disordered" evidence="6">
    <location>
        <begin position="137"/>
        <end position="214"/>
    </location>
</feature>
<comment type="similarity">
    <text evidence="3">Belongs to the DIF1/spd1 family.</text>
</comment>
<dbReference type="GO" id="GO:0005737">
    <property type="term" value="C:cytoplasm"/>
    <property type="evidence" value="ECO:0007669"/>
    <property type="project" value="UniProtKB-SubCell"/>
</dbReference>
<proteinExistence type="inferred from homology"/>
<name>A0A1B7NKV0_9EURO</name>
<dbReference type="GO" id="GO:1990846">
    <property type="term" value="F:ribonucleoside-diphosphate reductase inhibitor activity"/>
    <property type="evidence" value="ECO:0007669"/>
    <property type="project" value="TreeGrafter"/>
</dbReference>
<dbReference type="GO" id="GO:0008104">
    <property type="term" value="P:intracellular protein localization"/>
    <property type="evidence" value="ECO:0007669"/>
    <property type="project" value="TreeGrafter"/>
</dbReference>
<dbReference type="InterPro" id="IPR013900">
    <property type="entry name" value="RNR_inhibitor"/>
</dbReference>
<feature type="compositionally biased region" description="Basic and acidic residues" evidence="6">
    <location>
        <begin position="146"/>
        <end position="155"/>
    </location>
</feature>
<evidence type="ECO:0000256" key="6">
    <source>
        <dbReference type="SAM" id="MobiDB-lite"/>
    </source>
</evidence>
<feature type="region of interest" description="Disordered" evidence="6">
    <location>
        <begin position="1"/>
        <end position="22"/>
    </location>
</feature>
<dbReference type="AlphaFoldDB" id="A0A1B7NKV0"/>
<dbReference type="GO" id="GO:0005634">
    <property type="term" value="C:nucleus"/>
    <property type="evidence" value="ECO:0007669"/>
    <property type="project" value="UniProtKB-SubCell"/>
</dbReference>
<protein>
    <submittedName>
        <fullName evidence="7">Uncharacterized protein</fullName>
    </submittedName>
</protein>
<keyword evidence="4" id="KW-0963">Cytoplasm</keyword>
<evidence type="ECO:0000313" key="8">
    <source>
        <dbReference type="Proteomes" id="UP000091918"/>
    </source>
</evidence>
<dbReference type="PANTHER" id="PTHR28081">
    <property type="entry name" value="DAMAGE-REGULATED IMPORT FACILITATOR 1-RELATED"/>
    <property type="match status" value="1"/>
</dbReference>
<evidence type="ECO:0000256" key="4">
    <source>
        <dbReference type="ARBA" id="ARBA00022490"/>
    </source>
</evidence>
<comment type="caution">
    <text evidence="7">The sequence shown here is derived from an EMBL/GenBank/DDBJ whole genome shotgun (WGS) entry which is preliminary data.</text>
</comment>
<keyword evidence="8" id="KW-1185">Reference proteome</keyword>
<reference evidence="7 8" key="1">
    <citation type="submission" date="2015-07" db="EMBL/GenBank/DDBJ databases">
        <title>Emmonsia species relationships and genome sequence.</title>
        <authorList>
            <person name="Cuomo C.A."/>
            <person name="Schwartz I.S."/>
            <person name="Kenyon C."/>
            <person name="de Hoog G.S."/>
            <person name="Govender N.P."/>
            <person name="Botha A."/>
            <person name="Moreno L."/>
            <person name="de Vries M."/>
            <person name="Munoz J.F."/>
            <person name="Stielow J.B."/>
        </authorList>
    </citation>
    <scope>NUCLEOTIDE SEQUENCE [LARGE SCALE GENOMIC DNA]</scope>
    <source>
        <strain evidence="7 8">CBS 136260</strain>
    </source>
</reference>
<dbReference type="PANTHER" id="PTHR28081:SF1">
    <property type="entry name" value="DAMAGE-REGULATED IMPORT FACILITATOR 1"/>
    <property type="match status" value="1"/>
</dbReference>